<reference evidence="2" key="1">
    <citation type="journal article" date="2021" name="Open Biol.">
        <title>Shared evolutionary footprints suggest mitochondrial oxidative damage underlies multiple complex I losses in fungi.</title>
        <authorList>
            <person name="Schikora-Tamarit M.A."/>
            <person name="Marcet-Houben M."/>
            <person name="Nosek J."/>
            <person name="Gabaldon T."/>
        </authorList>
    </citation>
    <scope>NUCLEOTIDE SEQUENCE</scope>
    <source>
        <strain evidence="2">NCAIM Y.01608</strain>
    </source>
</reference>
<comment type="caution">
    <text evidence="2">The sequence shown here is derived from an EMBL/GenBank/DDBJ whole genome shotgun (WGS) entry which is preliminary data.</text>
</comment>
<evidence type="ECO:0000313" key="3">
    <source>
        <dbReference type="Proteomes" id="UP000788993"/>
    </source>
</evidence>
<evidence type="ECO:0000313" key="2">
    <source>
        <dbReference type="EMBL" id="KAH3664816.1"/>
    </source>
</evidence>
<accession>A0A9P8T3K5</accession>
<keyword evidence="3" id="KW-1185">Reference proteome</keyword>
<dbReference type="EMBL" id="JAEUBD010001178">
    <property type="protein sequence ID" value="KAH3664816.1"/>
    <property type="molecule type" value="Genomic_DNA"/>
</dbReference>
<organism evidence="2 3">
    <name type="scientific">Ogataea polymorpha</name>
    <dbReference type="NCBI Taxonomy" id="460523"/>
    <lineage>
        <taxon>Eukaryota</taxon>
        <taxon>Fungi</taxon>
        <taxon>Dikarya</taxon>
        <taxon>Ascomycota</taxon>
        <taxon>Saccharomycotina</taxon>
        <taxon>Pichiomycetes</taxon>
        <taxon>Pichiales</taxon>
        <taxon>Pichiaceae</taxon>
        <taxon>Ogataea</taxon>
    </lineage>
</organism>
<proteinExistence type="predicted"/>
<sequence>MEDVEDGDDDLNGRVIVELLQGNPLQSLRLGPRHEVVQQFAADLDLELGVLRQHLFEAGVRGVDDLRRLGTQRLEKHSQDPDPDLRIAIGKRRLRERKRQQLDAHDTQLDQLLGRPVLGNAVCADQRLVLCVNESERLGKQSVQLVVELQKRVLEPETERDGVDVADLHVERQRTQRLAEDRRQQDALAGRDHRRDGDLGHVRQRLQRLLRRLAHVRVRVAQVKHNLAHHRLERLLENRFFGNFAVAVAQQLEHELLCNATDFRRHVRRRVAQHEEHRAADLQLPQRKVLHRNVQLVHHRLQPQTSAQFRVVRLLEAAMHKLRAHAPDGQELNRVVNAAKQRHARVENSAHSVHAGVADGLDVEAESVRDGVENGVLVQRPLALVVVHAETPVKLVRFDDRAPKKEQHIVLADAFDQHGRLVTHLVDRHRVEQRLQQPHEQLFLPREPRRVLHVVRRQHDLAARAQLLGLGFVGHVTDHLLDTCGKVCRDVVCVDEELEHGREIPERAHAVVHLVAGVDERVERGGDACCDGHGRLVWQALDAEQGFQFLVSGRATVQIVVQSDKVVVAASQLAEQAECGVRMLVGFEPAAADAAEERPDEVEIHDGFLRGGGVLQRAQDHFVEMRQDDGFVSGLEQVDRHEAQLEQPDQNVGLDDVHLAELAELGHDKDDQNAREVGRRGFAGQEELRDVQQSGVFQHRVEHQLQLRLHHFVERGRLQIDEHRGQDLHQVFFLFGRRYWQVRPANVERLLQLRRVEHGLRALEKPQPKNALAKQLFQYVDLLAAHDPRTVVPHLRRVVLLWRRVATAEPVENRL</sequence>
<gene>
    <name evidence="2" type="ORF">OGATHE_003631</name>
</gene>
<name>A0A9P8T3K5_9ASCO</name>
<dbReference type="Proteomes" id="UP000788993">
    <property type="component" value="Unassembled WGS sequence"/>
</dbReference>
<dbReference type="AlphaFoldDB" id="A0A9P8T3K5"/>
<protein>
    <submittedName>
        <fullName evidence="2">Uncharacterized protein</fullName>
    </submittedName>
</protein>
<evidence type="ECO:0000256" key="1">
    <source>
        <dbReference type="SAM" id="MobiDB-lite"/>
    </source>
</evidence>
<reference evidence="2" key="2">
    <citation type="submission" date="2021-01" db="EMBL/GenBank/DDBJ databases">
        <authorList>
            <person name="Schikora-Tamarit M.A."/>
        </authorList>
    </citation>
    <scope>NUCLEOTIDE SEQUENCE</scope>
    <source>
        <strain evidence="2">NCAIM Y.01608</strain>
    </source>
</reference>
<feature type="region of interest" description="Disordered" evidence="1">
    <location>
        <begin position="176"/>
        <end position="196"/>
    </location>
</feature>